<feature type="transmembrane region" description="Helical" evidence="5">
    <location>
        <begin position="378"/>
        <end position="398"/>
    </location>
</feature>
<evidence type="ECO:0000256" key="5">
    <source>
        <dbReference type="SAM" id="Phobius"/>
    </source>
</evidence>
<dbReference type="InterPro" id="IPR050598">
    <property type="entry name" value="AminoAcid_Transporter"/>
</dbReference>
<feature type="transmembrane region" description="Helical" evidence="5">
    <location>
        <begin position="173"/>
        <end position="194"/>
    </location>
</feature>
<dbReference type="Pfam" id="PF13520">
    <property type="entry name" value="AA_permease_2"/>
    <property type="match status" value="1"/>
</dbReference>
<evidence type="ECO:0000256" key="3">
    <source>
        <dbReference type="ARBA" id="ARBA00022989"/>
    </source>
</evidence>
<comment type="subcellular location">
    <subcellularLocation>
        <location evidence="1">Membrane</location>
        <topology evidence="1">Multi-pass membrane protein</topology>
    </subcellularLocation>
</comment>
<protein>
    <submittedName>
        <fullName evidence="6">Amino acid permease</fullName>
    </submittedName>
</protein>
<feature type="transmembrane region" description="Helical" evidence="5">
    <location>
        <begin position="354"/>
        <end position="372"/>
    </location>
</feature>
<reference evidence="6 7" key="1">
    <citation type="submission" date="2020-10" db="EMBL/GenBank/DDBJ databases">
        <title>Connecting structure to function with the recovery of over 1000 high-quality activated sludge metagenome-assembled genomes encoding full-length rRNA genes using long-read sequencing.</title>
        <authorList>
            <person name="Singleton C.M."/>
            <person name="Petriglieri F."/>
            <person name="Kristensen J.M."/>
            <person name="Kirkegaard R.H."/>
            <person name="Michaelsen T.Y."/>
            <person name="Andersen M.H."/>
            <person name="Karst S.M."/>
            <person name="Dueholm M.S."/>
            <person name="Nielsen P.H."/>
            <person name="Albertsen M."/>
        </authorList>
    </citation>
    <scope>NUCLEOTIDE SEQUENCE [LARGE SCALE GENOMIC DNA]</scope>
    <source>
        <strain evidence="6">Ribe_18-Q3-R11-54_MAXAC.273</strain>
    </source>
</reference>
<name>A0A9D7STF3_9BACT</name>
<dbReference type="PANTHER" id="PTHR11785:SF512">
    <property type="entry name" value="SOBREMESA, ISOFORM B"/>
    <property type="match status" value="1"/>
</dbReference>
<feature type="transmembrane region" description="Helical" evidence="5">
    <location>
        <begin position="214"/>
        <end position="235"/>
    </location>
</feature>
<feature type="transmembrane region" description="Helical" evidence="5">
    <location>
        <begin position="39"/>
        <end position="63"/>
    </location>
</feature>
<evidence type="ECO:0000256" key="2">
    <source>
        <dbReference type="ARBA" id="ARBA00022692"/>
    </source>
</evidence>
<dbReference type="EMBL" id="JADKGY010000001">
    <property type="protein sequence ID" value="MBK9981711.1"/>
    <property type="molecule type" value="Genomic_DNA"/>
</dbReference>
<gene>
    <name evidence="6" type="ORF">IPP15_04685</name>
</gene>
<dbReference type="PANTHER" id="PTHR11785">
    <property type="entry name" value="AMINO ACID TRANSPORTER"/>
    <property type="match status" value="1"/>
</dbReference>
<dbReference type="GO" id="GO:0016020">
    <property type="term" value="C:membrane"/>
    <property type="evidence" value="ECO:0007669"/>
    <property type="project" value="UniProtKB-SubCell"/>
</dbReference>
<evidence type="ECO:0000256" key="1">
    <source>
        <dbReference type="ARBA" id="ARBA00004141"/>
    </source>
</evidence>
<feature type="transmembrane region" description="Helical" evidence="5">
    <location>
        <begin position="410"/>
        <end position="433"/>
    </location>
</feature>
<dbReference type="AlphaFoldDB" id="A0A9D7STF3"/>
<feature type="transmembrane region" description="Helical" evidence="5">
    <location>
        <begin position="256"/>
        <end position="276"/>
    </location>
</feature>
<dbReference type="Proteomes" id="UP000808337">
    <property type="component" value="Unassembled WGS sequence"/>
</dbReference>
<comment type="caution">
    <text evidence="6">The sequence shown here is derived from an EMBL/GenBank/DDBJ whole genome shotgun (WGS) entry which is preliminary data.</text>
</comment>
<organism evidence="6 7">
    <name type="scientific">Candidatus Opimibacter skivensis</name>
    <dbReference type="NCBI Taxonomy" id="2982028"/>
    <lineage>
        <taxon>Bacteria</taxon>
        <taxon>Pseudomonadati</taxon>
        <taxon>Bacteroidota</taxon>
        <taxon>Saprospiria</taxon>
        <taxon>Saprospirales</taxon>
        <taxon>Saprospiraceae</taxon>
        <taxon>Candidatus Opimibacter</taxon>
    </lineage>
</organism>
<sequence>MKLKESFGLWACVSIVIGSIIGSGIFMKPASMAAQLGSPQLLIAVWIGAGIITLFGALSNAEVATMFPQTGGQYVFFQKMYGDFIAFLYGWAAFAVFNTAGIASIAYVLGTYVEYFVHLPRFSMELEKSIDLFIPFIGHIFPLENIGVKGVTIFVVVLLSYVNSRSSKLGGNLGVIITILKIAAIGLIVIGLIFSGDGHSSNFFQHSTSINPQGWALLGAIVAATSGAFWGYDGWNNIGFVAGEVKNPQRNIPKSLLIGVLLCILIYVLINLAFLYMLPIDTMATSSMVASDAMKIAFGSIGGGIIALIVILSTFGTTHSNVLATARVTYAMAADGQFFKSLGRVHPKYTTPSNAIWIQGIWTSLLVLSGSFDTLTDMLIFVSYLFYGMSAFGLFVLRRKLPEANRPYKVWGYPIVPGVFVLFTLFFLTITLFNDVNNYIAGRSIIINSLFGILLTCIGIPLYWYFTLSKKKAQVL</sequence>
<evidence type="ECO:0000313" key="7">
    <source>
        <dbReference type="Proteomes" id="UP000808337"/>
    </source>
</evidence>
<feature type="transmembrane region" description="Helical" evidence="5">
    <location>
        <begin position="296"/>
        <end position="317"/>
    </location>
</feature>
<proteinExistence type="predicted"/>
<feature type="transmembrane region" description="Helical" evidence="5">
    <location>
        <begin position="84"/>
        <end position="113"/>
    </location>
</feature>
<feature type="transmembrane region" description="Helical" evidence="5">
    <location>
        <begin position="445"/>
        <end position="466"/>
    </location>
</feature>
<evidence type="ECO:0000256" key="4">
    <source>
        <dbReference type="ARBA" id="ARBA00023136"/>
    </source>
</evidence>
<dbReference type="PIRSF" id="PIRSF006060">
    <property type="entry name" value="AA_transporter"/>
    <property type="match status" value="1"/>
</dbReference>
<evidence type="ECO:0000313" key="6">
    <source>
        <dbReference type="EMBL" id="MBK9981711.1"/>
    </source>
</evidence>
<dbReference type="GO" id="GO:0015179">
    <property type="term" value="F:L-amino acid transmembrane transporter activity"/>
    <property type="evidence" value="ECO:0007669"/>
    <property type="project" value="TreeGrafter"/>
</dbReference>
<keyword evidence="4 5" id="KW-0472">Membrane</keyword>
<dbReference type="InterPro" id="IPR002293">
    <property type="entry name" value="AA/rel_permease1"/>
</dbReference>
<dbReference type="Gene3D" id="1.20.1740.10">
    <property type="entry name" value="Amino acid/polyamine transporter I"/>
    <property type="match status" value="1"/>
</dbReference>
<keyword evidence="2 5" id="KW-0812">Transmembrane</keyword>
<feature type="transmembrane region" description="Helical" evidence="5">
    <location>
        <begin position="7"/>
        <end position="27"/>
    </location>
</feature>
<feature type="transmembrane region" description="Helical" evidence="5">
    <location>
        <begin position="133"/>
        <end position="161"/>
    </location>
</feature>
<keyword evidence="3 5" id="KW-1133">Transmembrane helix</keyword>
<accession>A0A9D7STF3</accession>